<name>A0ABT9NW25_9ACTN</name>
<dbReference type="Gene3D" id="1.10.630.10">
    <property type="entry name" value="Cytochrome P450"/>
    <property type="match status" value="1"/>
</dbReference>
<evidence type="ECO:0000313" key="2">
    <source>
        <dbReference type="EMBL" id="MDP9824633.1"/>
    </source>
</evidence>
<reference evidence="2 3" key="1">
    <citation type="submission" date="2023-07" db="EMBL/GenBank/DDBJ databases">
        <title>Sequencing the genomes of 1000 actinobacteria strains.</title>
        <authorList>
            <person name="Klenk H.-P."/>
        </authorList>
    </citation>
    <scope>NUCLEOTIDE SEQUENCE [LARGE SCALE GENOMIC DNA]</scope>
    <source>
        <strain evidence="2 3">DSM 44388</strain>
    </source>
</reference>
<dbReference type="PANTHER" id="PTHR24305:SF166">
    <property type="entry name" value="CYTOCHROME P450 12A4, MITOCHONDRIAL-RELATED"/>
    <property type="match status" value="1"/>
</dbReference>
<dbReference type="Pfam" id="PF00067">
    <property type="entry name" value="p450"/>
    <property type="match status" value="1"/>
</dbReference>
<evidence type="ECO:0000256" key="1">
    <source>
        <dbReference type="ARBA" id="ARBA00010617"/>
    </source>
</evidence>
<dbReference type="PANTHER" id="PTHR24305">
    <property type="entry name" value="CYTOCHROME P450"/>
    <property type="match status" value="1"/>
</dbReference>
<dbReference type="InterPro" id="IPR036396">
    <property type="entry name" value="Cyt_P450_sf"/>
</dbReference>
<evidence type="ECO:0008006" key="4">
    <source>
        <dbReference type="Google" id="ProtNLM"/>
    </source>
</evidence>
<accession>A0ABT9NW25</accession>
<protein>
    <recommendedName>
        <fullName evidence="4">Cytochrome P450</fullName>
    </recommendedName>
</protein>
<gene>
    <name evidence="2" type="ORF">J2S57_000382</name>
</gene>
<comment type="similarity">
    <text evidence="1">Belongs to the cytochrome P450 family.</text>
</comment>
<dbReference type="Proteomes" id="UP001235712">
    <property type="component" value="Unassembled WGS sequence"/>
</dbReference>
<evidence type="ECO:0000313" key="3">
    <source>
        <dbReference type="Proteomes" id="UP001235712"/>
    </source>
</evidence>
<dbReference type="InterPro" id="IPR050121">
    <property type="entry name" value="Cytochrome_P450_monoxygenase"/>
</dbReference>
<organism evidence="2 3">
    <name type="scientific">Kineosporia succinea</name>
    <dbReference type="NCBI Taxonomy" id="84632"/>
    <lineage>
        <taxon>Bacteria</taxon>
        <taxon>Bacillati</taxon>
        <taxon>Actinomycetota</taxon>
        <taxon>Actinomycetes</taxon>
        <taxon>Kineosporiales</taxon>
        <taxon>Kineosporiaceae</taxon>
        <taxon>Kineosporia</taxon>
    </lineage>
</organism>
<comment type="caution">
    <text evidence="2">The sequence shown here is derived from an EMBL/GenBank/DDBJ whole genome shotgun (WGS) entry which is preliminary data.</text>
</comment>
<proteinExistence type="inferred from homology"/>
<dbReference type="SUPFAM" id="SSF48264">
    <property type="entry name" value="Cytochrome P450"/>
    <property type="match status" value="1"/>
</dbReference>
<sequence length="456" mass="51083">MIGRTLAAAAVTATAPWWLPPAVIRLRENIFTWINGEEGIPVPGPAIGAEHFETLYSHPAADGRSVGAGLSDLFWYWLAPGPQMHQEHLEPGPRYRTVARATRQALAIPLADAERLAHEKTAKILDELPLEDVTAVRLRDLMMPIWAEAYYELVFGEPCPREARDLIVGNADDVITALKGCSLRHMDRRDALTRYLEKRLEAGESLVTLPADEFSTRETAWYLQGAFFNTAVVQMSEAMAHLLMVIAQHPDVQRDLRENLHDDDALDRVIDEGLRVNPLFGIAHRVTTAPIELPGRTLPTGSVLLFNYLAFQRTGPAADDDFRPDRWKTLKRRDAHFIPFGVTANRACPARGMAPVMMRAAAREVLRRHGLASSASHTRSMPNRGPCLLVRDPDADLRPRLARMRARDRVDDVTISLTQLVLGTYMVADARRKRLCASYFDDHPEHGPASRQEVNR</sequence>
<keyword evidence="3" id="KW-1185">Reference proteome</keyword>
<dbReference type="EMBL" id="JAUSQZ010000001">
    <property type="protein sequence ID" value="MDP9824633.1"/>
    <property type="molecule type" value="Genomic_DNA"/>
</dbReference>
<dbReference type="RefSeq" id="WP_307237566.1">
    <property type="nucleotide sequence ID" value="NZ_JAUSQZ010000001.1"/>
</dbReference>
<dbReference type="InterPro" id="IPR001128">
    <property type="entry name" value="Cyt_P450"/>
</dbReference>